<evidence type="ECO:0000256" key="2">
    <source>
        <dbReference type="SAM" id="Phobius"/>
    </source>
</evidence>
<keyword evidence="2" id="KW-0472">Membrane</keyword>
<protein>
    <submittedName>
        <fullName evidence="3">Uncharacterized protein</fullName>
    </submittedName>
</protein>
<keyword evidence="2" id="KW-0812">Transmembrane</keyword>
<dbReference type="RefSeq" id="WP_002710693.1">
    <property type="nucleotide sequence ID" value="NZ_JH651384.1"/>
</dbReference>
<accession>A0A656HK26</accession>
<evidence type="ECO:0000256" key="1">
    <source>
        <dbReference type="SAM" id="Coils"/>
    </source>
</evidence>
<sequence>MLQTQGIVAPVVHAATAHLLPVTIVVAGTLLVLKVVAAGSWYNHRQKRKDTSAKQTELEQKLADLQNQYESLKEAQQVAEQKQQPAKTGSAVTQTVSGKYALFEQIINENIAIRKAANA</sequence>
<evidence type="ECO:0000313" key="3">
    <source>
        <dbReference type="EMBL" id="EIJ36827.1"/>
    </source>
</evidence>
<name>A0A656HK26_THINJ</name>
<dbReference type="Proteomes" id="UP000005317">
    <property type="component" value="Unassembled WGS sequence"/>
</dbReference>
<organism evidence="3 4">
    <name type="scientific">Thiothrix nivea (strain ATCC 35100 / DSM 5205 / JP2)</name>
    <dbReference type="NCBI Taxonomy" id="870187"/>
    <lineage>
        <taxon>Bacteria</taxon>
        <taxon>Pseudomonadati</taxon>
        <taxon>Pseudomonadota</taxon>
        <taxon>Gammaproteobacteria</taxon>
        <taxon>Thiotrichales</taxon>
        <taxon>Thiotrichaceae</taxon>
        <taxon>Thiothrix</taxon>
    </lineage>
</organism>
<keyword evidence="1" id="KW-0175">Coiled coil</keyword>
<keyword evidence="2" id="KW-1133">Transmembrane helix</keyword>
<keyword evidence="4" id="KW-1185">Reference proteome</keyword>
<reference evidence="4" key="1">
    <citation type="journal article" date="2011" name="Stand. Genomic Sci.">
        <title>Genome sequence of the filamentous, gliding Thiothrix nivea neotype strain (JP2(T)).</title>
        <authorList>
            <person name="Lapidus A."/>
            <person name="Nolan M."/>
            <person name="Lucas S."/>
            <person name="Glavina Del Rio T."/>
            <person name="Tice H."/>
            <person name="Cheng J.F."/>
            <person name="Tapia R."/>
            <person name="Han C."/>
            <person name="Goodwin L."/>
            <person name="Pitluck S."/>
            <person name="Liolios K."/>
            <person name="Pagani I."/>
            <person name="Ivanova N."/>
            <person name="Huntemann M."/>
            <person name="Mavromatis K."/>
            <person name="Mikhailova N."/>
            <person name="Pati A."/>
            <person name="Chen A."/>
            <person name="Palaniappan K."/>
            <person name="Land M."/>
            <person name="Brambilla E.M."/>
            <person name="Rohde M."/>
            <person name="Abt B."/>
            <person name="Verbarg S."/>
            <person name="Goker M."/>
            <person name="Bristow J."/>
            <person name="Eisen J.A."/>
            <person name="Markowitz V."/>
            <person name="Hugenholtz P."/>
            <person name="Kyrpides N.C."/>
            <person name="Klenk H.P."/>
            <person name="Woyke T."/>
        </authorList>
    </citation>
    <scope>NUCLEOTIDE SEQUENCE [LARGE SCALE GENOMIC DNA]</scope>
    <source>
        <strain evidence="4">ATCC 35100 / DSM 5205 / JP2</strain>
    </source>
</reference>
<proteinExistence type="predicted"/>
<dbReference type="EMBL" id="JH651384">
    <property type="protein sequence ID" value="EIJ36827.1"/>
    <property type="molecule type" value="Genomic_DNA"/>
</dbReference>
<feature type="coiled-coil region" evidence="1">
    <location>
        <begin position="48"/>
        <end position="82"/>
    </location>
</feature>
<gene>
    <name evidence="3" type="ORF">Thini_4346</name>
</gene>
<feature type="transmembrane region" description="Helical" evidence="2">
    <location>
        <begin position="20"/>
        <end position="42"/>
    </location>
</feature>
<dbReference type="AlphaFoldDB" id="A0A656HK26"/>
<evidence type="ECO:0000313" key="4">
    <source>
        <dbReference type="Proteomes" id="UP000005317"/>
    </source>
</evidence>